<dbReference type="Proteomes" id="UP001152799">
    <property type="component" value="Chromosome 9"/>
</dbReference>
<dbReference type="Pfam" id="PF00853">
    <property type="entry name" value="Runt"/>
    <property type="match status" value="1"/>
</dbReference>
<evidence type="ECO:0000256" key="1">
    <source>
        <dbReference type="ARBA" id="ARBA00004123"/>
    </source>
</evidence>
<evidence type="ECO:0000313" key="8">
    <source>
        <dbReference type="Proteomes" id="UP001152799"/>
    </source>
</evidence>
<dbReference type="InterPro" id="IPR013524">
    <property type="entry name" value="Runt_dom"/>
</dbReference>
<dbReference type="PANTHER" id="PTHR11950:SF49">
    <property type="entry name" value="PROTEIN LOZENGE"/>
    <property type="match status" value="1"/>
</dbReference>
<feature type="region of interest" description="Disordered" evidence="5">
    <location>
        <begin position="183"/>
        <end position="216"/>
    </location>
</feature>
<feature type="domain" description="Runt" evidence="6">
    <location>
        <begin position="28"/>
        <end position="152"/>
    </location>
</feature>
<proteinExistence type="predicted"/>
<dbReference type="GO" id="GO:0000978">
    <property type="term" value="F:RNA polymerase II cis-regulatory region sequence-specific DNA binding"/>
    <property type="evidence" value="ECO:0007669"/>
    <property type="project" value="TreeGrafter"/>
</dbReference>
<dbReference type="Gene3D" id="2.60.40.720">
    <property type="match status" value="1"/>
</dbReference>
<comment type="subcellular location">
    <subcellularLocation>
        <location evidence="1">Nucleus</location>
    </subcellularLocation>
</comment>
<reference evidence="7" key="1">
    <citation type="submission" date="2022-01" db="EMBL/GenBank/DDBJ databases">
        <authorList>
            <person name="King R."/>
        </authorList>
    </citation>
    <scope>NUCLEOTIDE SEQUENCE</scope>
</reference>
<dbReference type="GO" id="GO:0000981">
    <property type="term" value="F:DNA-binding transcription factor activity, RNA polymerase II-specific"/>
    <property type="evidence" value="ECO:0007669"/>
    <property type="project" value="TreeGrafter"/>
</dbReference>
<evidence type="ECO:0000256" key="5">
    <source>
        <dbReference type="SAM" id="MobiDB-lite"/>
    </source>
</evidence>
<dbReference type="GO" id="GO:0005634">
    <property type="term" value="C:nucleus"/>
    <property type="evidence" value="ECO:0007669"/>
    <property type="project" value="UniProtKB-SubCell"/>
</dbReference>
<dbReference type="PRINTS" id="PR00967">
    <property type="entry name" value="ONCOGENEAML1"/>
</dbReference>
<evidence type="ECO:0000256" key="2">
    <source>
        <dbReference type="ARBA" id="ARBA00023015"/>
    </source>
</evidence>
<evidence type="ECO:0000256" key="3">
    <source>
        <dbReference type="ARBA" id="ARBA00023163"/>
    </source>
</evidence>
<dbReference type="OrthoDB" id="10029800at2759"/>
<gene>
    <name evidence="7" type="ORF">CEUTPL_LOCUS14430</name>
</gene>
<dbReference type="InterPro" id="IPR008967">
    <property type="entry name" value="p53-like_TF_DNA-bd_sf"/>
</dbReference>
<dbReference type="InterPro" id="IPR012346">
    <property type="entry name" value="p53/RUNT-type_TF_DNA-bd_sf"/>
</dbReference>
<dbReference type="EMBL" id="OU892285">
    <property type="protein sequence ID" value="CAG9774047.1"/>
    <property type="molecule type" value="Genomic_DNA"/>
</dbReference>
<dbReference type="InterPro" id="IPR000040">
    <property type="entry name" value="AML1_Runt"/>
</dbReference>
<keyword evidence="4" id="KW-0539">Nucleus</keyword>
<protein>
    <recommendedName>
        <fullName evidence="6">Runt domain-containing protein</fullName>
    </recommendedName>
</protein>
<feature type="compositionally biased region" description="Polar residues" evidence="5">
    <location>
        <begin position="189"/>
        <end position="216"/>
    </location>
</feature>
<organism evidence="7 8">
    <name type="scientific">Ceutorhynchus assimilis</name>
    <name type="common">cabbage seed weevil</name>
    <dbReference type="NCBI Taxonomy" id="467358"/>
    <lineage>
        <taxon>Eukaryota</taxon>
        <taxon>Metazoa</taxon>
        <taxon>Ecdysozoa</taxon>
        <taxon>Arthropoda</taxon>
        <taxon>Hexapoda</taxon>
        <taxon>Insecta</taxon>
        <taxon>Pterygota</taxon>
        <taxon>Neoptera</taxon>
        <taxon>Endopterygota</taxon>
        <taxon>Coleoptera</taxon>
        <taxon>Polyphaga</taxon>
        <taxon>Cucujiformia</taxon>
        <taxon>Curculionidae</taxon>
        <taxon>Ceutorhynchinae</taxon>
        <taxon>Ceutorhynchus</taxon>
    </lineage>
</organism>
<dbReference type="GO" id="GO:0005524">
    <property type="term" value="F:ATP binding"/>
    <property type="evidence" value="ECO:0007669"/>
    <property type="project" value="InterPro"/>
</dbReference>
<sequence length="433" mass="47520">MCDPPLFPSPAYQNYEDYVKEIQYRIQSEHPGEQFAATGSPYVLCSKLPEHWRSNKTLPMGFRVVAATEVIDGTKVVVQAGNDENCCAEMRNYSALMKNGEAKFNDLRFVGRSGRGKSFTITITIFTTPPVVATYHKAIKVTVDGPREPRSKTVSHGHSYPTINALPMRRSFGLDSAFGHLGSFKSKRTSPNSSNGSQGSYKQEPQENPNSGCSTIHYTPNSWPDCGGGSYATYSSSNFYDTPPPHQDVTNMHIPTTVLSDSGAISSTTTEFLNSSLTRNSPPTFVGISHKPDLMDSALPTGRSYHQEAPYCPNSWGAAAYHSAPYNNNYYNATYNHQHFNAPPPPTGPSAAAVVYPAAIISTVNQNQIHFHLHSDLRNDFFMSESSDLVASRQELATVPASSTSEVNSVLQETAREENNVVGQDPANVWRPY</sequence>
<dbReference type="SUPFAM" id="SSF49417">
    <property type="entry name" value="p53-like transcription factors"/>
    <property type="match status" value="1"/>
</dbReference>
<evidence type="ECO:0000259" key="6">
    <source>
        <dbReference type="Pfam" id="PF00853"/>
    </source>
</evidence>
<accession>A0A9N9QP43</accession>
<dbReference type="AlphaFoldDB" id="A0A9N9QP43"/>
<keyword evidence="8" id="KW-1185">Reference proteome</keyword>
<keyword evidence="3" id="KW-0804">Transcription</keyword>
<name>A0A9N9QP43_9CUCU</name>
<evidence type="ECO:0000256" key="4">
    <source>
        <dbReference type="ARBA" id="ARBA00023242"/>
    </source>
</evidence>
<keyword evidence="2" id="KW-0805">Transcription regulation</keyword>
<evidence type="ECO:0000313" key="7">
    <source>
        <dbReference type="EMBL" id="CAG9774047.1"/>
    </source>
</evidence>
<dbReference type="PANTHER" id="PTHR11950">
    <property type="entry name" value="RUNT RELATED"/>
    <property type="match status" value="1"/>
</dbReference>